<accession>A0A1L5F4Z6</accession>
<reference evidence="3 4" key="1">
    <citation type="submission" date="2016-12" db="EMBL/GenBank/DDBJ databases">
        <title>Complete genome sequence of Clostridium kluyveri JZZ isolated from the pit mud of a Chinese flavor liquor-making factory.</title>
        <authorList>
            <person name="Wang Y."/>
        </authorList>
    </citation>
    <scope>NUCLEOTIDE SEQUENCE [LARGE SCALE GENOMIC DNA]</scope>
    <source>
        <strain evidence="3 4">JZZ</strain>
    </source>
</reference>
<dbReference type="Gene3D" id="3.40.50.410">
    <property type="entry name" value="von Willebrand factor, type A domain"/>
    <property type="match status" value="1"/>
</dbReference>
<dbReference type="NCBIfam" id="TIGR02877">
    <property type="entry name" value="spore_yhbH"/>
    <property type="match status" value="1"/>
</dbReference>
<proteinExistence type="inferred from homology"/>
<evidence type="ECO:0000313" key="3">
    <source>
        <dbReference type="EMBL" id="APM38022.1"/>
    </source>
</evidence>
<dbReference type="InterPro" id="IPR014230">
    <property type="entry name" value="Spore_YhbH"/>
</dbReference>
<sequence length="403" mass="46549">MAIFREFDVNDHHDRSLEDRRRHRQLVEKSIKDNLADIISEESIIGQSKNKKVKIPIKGIKEYQFIYGDNNSGVGSGDGSQKKGDRIGKAIKDRDGKGNQGAGNQEGEDMYEIEVTIEDVLDYLMEDLELPLMDKKKFSQILSENSPKKSGYQRRGINPRLAKKRTMVEKLKRQQGTKRALREIHGELESEPKNKLPEDTTIKSRFPFKQDDLRYFRVKRKPKLELNAAIICVMDTSGSMDSTRKFLARSFFFVLYRFIKMKYNNVEVKFISHSTSAKVVTENEFFHKVESGGTYISSGLKKALEVIEENYNPAYWNVYTFYVSDGDNWSEDNSLALKCATDLCKVCNLFSYAEIIPSPYGSSIKHIFQNKITDNNFTVVTIHEKQDLWKSLKKILSKELEER</sequence>
<dbReference type="OrthoDB" id="9788289at2"/>
<dbReference type="CDD" id="cd00198">
    <property type="entry name" value="vWFA"/>
    <property type="match status" value="1"/>
</dbReference>
<dbReference type="SUPFAM" id="SSF53300">
    <property type="entry name" value="vWA-like"/>
    <property type="match status" value="1"/>
</dbReference>
<dbReference type="PANTHER" id="PTHR30510:SF2">
    <property type="entry name" value="UPF0229 PROTEIN YEAH"/>
    <property type="match status" value="1"/>
</dbReference>
<feature type="region of interest" description="Disordered" evidence="2">
    <location>
        <begin position="71"/>
        <end position="109"/>
    </location>
</feature>
<dbReference type="InterPro" id="IPR036465">
    <property type="entry name" value="vWFA_dom_sf"/>
</dbReference>
<evidence type="ECO:0000313" key="4">
    <source>
        <dbReference type="Proteomes" id="UP000184604"/>
    </source>
</evidence>
<feature type="compositionally biased region" description="Basic and acidic residues" evidence="2">
    <location>
        <begin position="80"/>
        <end position="97"/>
    </location>
</feature>
<dbReference type="Pfam" id="PF04285">
    <property type="entry name" value="DUF444"/>
    <property type="match status" value="1"/>
</dbReference>
<dbReference type="PANTHER" id="PTHR30510">
    <property type="entry name" value="UPF0229 PROTEIN YEAH"/>
    <property type="match status" value="1"/>
</dbReference>
<comment type="similarity">
    <text evidence="1">Belongs to the UPF0229 family.</text>
</comment>
<gene>
    <name evidence="3" type="ORF">BS101_04385</name>
</gene>
<organism evidence="3 4">
    <name type="scientific">Clostridium kluyveri</name>
    <dbReference type="NCBI Taxonomy" id="1534"/>
    <lineage>
        <taxon>Bacteria</taxon>
        <taxon>Bacillati</taxon>
        <taxon>Bacillota</taxon>
        <taxon>Clostridia</taxon>
        <taxon>Eubacteriales</taxon>
        <taxon>Clostridiaceae</taxon>
        <taxon>Clostridium</taxon>
    </lineage>
</organism>
<evidence type="ECO:0000256" key="1">
    <source>
        <dbReference type="HAMAP-Rule" id="MF_01232"/>
    </source>
</evidence>
<evidence type="ECO:0000256" key="2">
    <source>
        <dbReference type="SAM" id="MobiDB-lite"/>
    </source>
</evidence>
<dbReference type="AlphaFoldDB" id="A0A1L5F4Z6"/>
<dbReference type="InterPro" id="IPR006698">
    <property type="entry name" value="UPF0229"/>
</dbReference>
<protein>
    <recommendedName>
        <fullName evidence="1">UPF0229 protein BS101_04385</fullName>
    </recommendedName>
</protein>
<name>A0A1L5F4Z6_CLOKL</name>
<dbReference type="Proteomes" id="UP000184604">
    <property type="component" value="Chromosome"/>
</dbReference>
<dbReference type="EMBL" id="CP018335">
    <property type="protein sequence ID" value="APM38022.1"/>
    <property type="molecule type" value="Genomic_DNA"/>
</dbReference>
<dbReference type="RefSeq" id="WP_073537718.1">
    <property type="nucleotide sequence ID" value="NZ_CP018335.1"/>
</dbReference>
<dbReference type="HAMAP" id="MF_01232">
    <property type="entry name" value="UPF0229"/>
    <property type="match status" value="1"/>
</dbReference>